<keyword evidence="2" id="KW-0560">Oxidoreductase</keyword>
<dbReference type="RefSeq" id="XP_010461000.1">
    <property type="nucleotide sequence ID" value="XM_010462698.2"/>
</dbReference>
<proteinExistence type="inferred from homology"/>
<evidence type="ECO:0000256" key="1">
    <source>
        <dbReference type="ARBA" id="ARBA00010617"/>
    </source>
</evidence>
<evidence type="ECO:0000313" key="5">
    <source>
        <dbReference type="RefSeq" id="XP_010461000.1"/>
    </source>
</evidence>
<sequence length="595" mass="66699">MAMAFPLSYNPITVKPVTYSRRSNFVVVSSSGSNGRDPSEESSVPNGGKSIDKLQEEKRRAELSARIASGAFTVQKSSFPSTVKNGLSKLGVPNNVLDFFFDWTGSDQDYPKIPEAKGSIQAVRNEAFFIPLYELFLTYGGIFRLTFGPKSFLIVSDPSIAKHILKDNAKAYSKGILAEILDFVMGKGLIPADGEIWRRRRRAIVPALHLKYVAAMISLFGEASDRLCQKLDAAASKGEEVEMESLFSRLTLDIIGKAVFNYDFDSLTNDTGVIEAVYTVLREAEDRSVSPIPVWDLPIWKDISPRQRKVASSLKLINDTLDELIATCKRMVEEEELQFHEEYMNERDPSILHFLLASGDDVSSKQLRDDLMTMLIAGHETSAAVLTWTFYLLTTEPSVVAKLQEEVDSVIGDRFPTIEDMKKLKYTTRVMNESLRLYPQPPVLIRRSLENDMLGQYPIKRGEDFFISVWNLHRSPLHWDDAEKFNPERWPLDGPNPNETNQNFSYLPFGGGPRKCIGDMFASYENVVAIAMLIRRFNFQTAPGAPPVKMTTGATIHTTEGLKLTVTRRTKPLDIPSVPILPMDASRDEVSSALS</sequence>
<dbReference type="CDD" id="cd11046">
    <property type="entry name" value="CYP97"/>
    <property type="match status" value="1"/>
</dbReference>
<dbReference type="PRINTS" id="PR00463">
    <property type="entry name" value="EP450I"/>
</dbReference>
<dbReference type="PROSITE" id="PS00086">
    <property type="entry name" value="CYTOCHROME_P450"/>
    <property type="match status" value="1"/>
</dbReference>
<dbReference type="SUPFAM" id="SSF48264">
    <property type="entry name" value="Cytochrome P450"/>
    <property type="match status" value="1"/>
</dbReference>
<evidence type="ECO:0000256" key="3">
    <source>
        <dbReference type="SAM" id="MobiDB-lite"/>
    </source>
</evidence>
<dbReference type="InterPro" id="IPR002401">
    <property type="entry name" value="Cyt_P450_E_grp-I"/>
</dbReference>
<dbReference type="InterPro" id="IPR017972">
    <property type="entry name" value="Cyt_P450_CS"/>
</dbReference>
<keyword evidence="2" id="KW-0349">Heme</keyword>
<name>A0ABM0VTS8_CAMSA</name>
<dbReference type="Pfam" id="PF00067">
    <property type="entry name" value="p450"/>
    <property type="match status" value="1"/>
</dbReference>
<dbReference type="PANTHER" id="PTHR24291:SF171">
    <property type="entry name" value="PROTEIN LUTEIN DEFICIENT 5, CHLOROPLASTIC"/>
    <property type="match status" value="1"/>
</dbReference>
<feature type="region of interest" description="Disordered" evidence="3">
    <location>
        <begin position="28"/>
        <end position="52"/>
    </location>
</feature>
<dbReference type="InterPro" id="IPR001128">
    <property type="entry name" value="Cyt_P450"/>
</dbReference>
<dbReference type="InterPro" id="IPR050196">
    <property type="entry name" value="Cytochrome_P450_Monoox"/>
</dbReference>
<protein>
    <submittedName>
        <fullName evidence="5">Protein LUTEIN DEFICIENT 5, chloroplastic</fullName>
    </submittedName>
</protein>
<organism evidence="4 5">
    <name type="scientific">Camelina sativa</name>
    <name type="common">False flax</name>
    <name type="synonym">Myagrum sativum</name>
    <dbReference type="NCBI Taxonomy" id="90675"/>
    <lineage>
        <taxon>Eukaryota</taxon>
        <taxon>Viridiplantae</taxon>
        <taxon>Streptophyta</taxon>
        <taxon>Embryophyta</taxon>
        <taxon>Tracheophyta</taxon>
        <taxon>Spermatophyta</taxon>
        <taxon>Magnoliopsida</taxon>
        <taxon>eudicotyledons</taxon>
        <taxon>Gunneridae</taxon>
        <taxon>Pentapetalae</taxon>
        <taxon>rosids</taxon>
        <taxon>malvids</taxon>
        <taxon>Brassicales</taxon>
        <taxon>Brassicaceae</taxon>
        <taxon>Camelineae</taxon>
        <taxon>Camelina</taxon>
    </lineage>
</organism>
<dbReference type="PRINTS" id="PR00385">
    <property type="entry name" value="P450"/>
</dbReference>
<keyword evidence="4" id="KW-1185">Reference proteome</keyword>
<keyword evidence="2" id="KW-0503">Monooxygenase</keyword>
<reference evidence="4" key="1">
    <citation type="journal article" date="2014" name="Nat. Commun.">
        <title>The emerging biofuel crop Camelina sativa retains a highly undifferentiated hexaploid genome structure.</title>
        <authorList>
            <person name="Kagale S."/>
            <person name="Koh C."/>
            <person name="Nixon J."/>
            <person name="Bollina V."/>
            <person name="Clarke W.E."/>
            <person name="Tuteja R."/>
            <person name="Spillane C."/>
            <person name="Robinson S.J."/>
            <person name="Links M.G."/>
            <person name="Clarke C."/>
            <person name="Higgins E.E."/>
            <person name="Huebert T."/>
            <person name="Sharpe A.G."/>
            <person name="Parkin I.A."/>
        </authorList>
    </citation>
    <scope>NUCLEOTIDE SEQUENCE [LARGE SCALE GENOMIC DNA]</scope>
    <source>
        <strain evidence="4">cv. DH55</strain>
    </source>
</reference>
<dbReference type="InterPro" id="IPR036396">
    <property type="entry name" value="Cyt_P450_sf"/>
</dbReference>
<dbReference type="Proteomes" id="UP000694864">
    <property type="component" value="Chromosome 14"/>
</dbReference>
<keyword evidence="2" id="KW-0408">Iron</keyword>
<keyword evidence="2" id="KW-0479">Metal-binding</keyword>
<dbReference type="GeneID" id="104757544"/>
<gene>
    <name evidence="5" type="primary">LOC104757544</name>
</gene>
<evidence type="ECO:0000313" key="4">
    <source>
        <dbReference type="Proteomes" id="UP000694864"/>
    </source>
</evidence>
<accession>A0ABM0VTS8</accession>
<evidence type="ECO:0000256" key="2">
    <source>
        <dbReference type="RuleBase" id="RU000461"/>
    </source>
</evidence>
<dbReference type="Gene3D" id="1.10.630.10">
    <property type="entry name" value="Cytochrome P450"/>
    <property type="match status" value="1"/>
</dbReference>
<reference evidence="5" key="2">
    <citation type="submission" date="2025-08" db="UniProtKB">
        <authorList>
            <consortium name="RefSeq"/>
        </authorList>
    </citation>
    <scope>IDENTIFICATION</scope>
    <source>
        <tissue evidence="5">Leaf</tissue>
    </source>
</reference>
<comment type="similarity">
    <text evidence="1 2">Belongs to the cytochrome P450 family.</text>
</comment>
<dbReference type="PANTHER" id="PTHR24291">
    <property type="entry name" value="CYTOCHROME P450 FAMILY 4"/>
    <property type="match status" value="1"/>
</dbReference>